<proteinExistence type="predicted"/>
<dbReference type="AlphaFoldDB" id="A0A9Q8Q050"/>
<organism evidence="1 2">
    <name type="scientific">Moellerella wisconsensis</name>
    <dbReference type="NCBI Taxonomy" id="158849"/>
    <lineage>
        <taxon>Bacteria</taxon>
        <taxon>Pseudomonadati</taxon>
        <taxon>Pseudomonadota</taxon>
        <taxon>Gammaproteobacteria</taxon>
        <taxon>Enterobacterales</taxon>
        <taxon>Morganellaceae</taxon>
        <taxon>Moellerella</taxon>
    </lineage>
</organism>
<protein>
    <submittedName>
        <fullName evidence="1">Uncharacterized protein</fullName>
    </submittedName>
</protein>
<dbReference type="RefSeq" id="WP_241541869.1">
    <property type="nucleotide sequence ID" value="NZ_CAWQWN010000001.1"/>
</dbReference>
<reference evidence="1" key="1">
    <citation type="submission" date="2022-03" db="EMBL/GenBank/DDBJ databases">
        <title>ESBL-producing Moellerella wisconsensis and Escherichia marmotae isolated from wild game meat.</title>
        <authorList>
            <person name="Biggel M."/>
        </authorList>
    </citation>
    <scope>NUCLEOTIDE SEQUENCE</scope>
    <source>
        <strain evidence="1">W51</strain>
    </source>
</reference>
<gene>
    <name evidence="1" type="ORF">MNY72_11625</name>
</gene>
<evidence type="ECO:0000313" key="2">
    <source>
        <dbReference type="Proteomes" id="UP000829116"/>
    </source>
</evidence>
<name>A0A9Q8Q050_9GAMM</name>
<accession>A0A9Q8Q050</accession>
<evidence type="ECO:0000313" key="1">
    <source>
        <dbReference type="EMBL" id="UNH29995.1"/>
    </source>
</evidence>
<dbReference type="Proteomes" id="UP000829116">
    <property type="component" value="Chromosome"/>
</dbReference>
<dbReference type="EMBL" id="CP093245">
    <property type="protein sequence ID" value="UNH29995.1"/>
    <property type="molecule type" value="Genomic_DNA"/>
</dbReference>
<sequence>MPSSSPPLFSIGVTVLVRITDLYAQLNSGTLITATDVPLQLHYIRGISVVQSTAG</sequence>